<name>A0A7S1XGQ5_9RHOD</name>
<keyword evidence="1" id="KW-0175">Coiled coil</keyword>
<dbReference type="EMBL" id="HBGI01001730">
    <property type="protein sequence ID" value="CAD9239381.1"/>
    <property type="molecule type" value="Transcribed_RNA"/>
</dbReference>
<dbReference type="AlphaFoldDB" id="A0A7S1XGQ5"/>
<evidence type="ECO:0000256" key="1">
    <source>
        <dbReference type="SAM" id="Coils"/>
    </source>
</evidence>
<reference evidence="2" key="1">
    <citation type="submission" date="2021-01" db="EMBL/GenBank/DDBJ databases">
        <authorList>
            <person name="Corre E."/>
            <person name="Pelletier E."/>
            <person name="Niang G."/>
            <person name="Scheremetjew M."/>
            <person name="Finn R."/>
            <person name="Kale V."/>
            <person name="Holt S."/>
            <person name="Cochrane G."/>
            <person name="Meng A."/>
            <person name="Brown T."/>
            <person name="Cohen L."/>
        </authorList>
    </citation>
    <scope>NUCLEOTIDE SEQUENCE</scope>
    <source>
        <strain evidence="2">CCMP3124</strain>
    </source>
</reference>
<dbReference type="PROSITE" id="PS51257">
    <property type="entry name" value="PROKAR_LIPOPROTEIN"/>
    <property type="match status" value="1"/>
</dbReference>
<organism evidence="2">
    <name type="scientific">Erythrolobus australicus</name>
    <dbReference type="NCBI Taxonomy" id="1077150"/>
    <lineage>
        <taxon>Eukaryota</taxon>
        <taxon>Rhodophyta</taxon>
        <taxon>Bangiophyceae</taxon>
        <taxon>Porphyridiales</taxon>
        <taxon>Porphyridiaceae</taxon>
        <taxon>Erythrolobus</taxon>
    </lineage>
</organism>
<protein>
    <submittedName>
        <fullName evidence="2">Uncharacterized protein</fullName>
    </submittedName>
</protein>
<evidence type="ECO:0000313" key="2">
    <source>
        <dbReference type="EMBL" id="CAD9239381.1"/>
    </source>
</evidence>
<feature type="coiled-coil region" evidence="1">
    <location>
        <begin position="116"/>
        <end position="161"/>
    </location>
</feature>
<accession>A0A7S1XGQ5</accession>
<proteinExistence type="predicted"/>
<gene>
    <name evidence="2" type="ORF">EAUS1353_LOCUS1119</name>
</gene>
<sequence>MPRARCAGFAHCGGAHYAAAACVKARSKTMCALRQRRQRATAAMAAEKGDTGRDEAEELLRKVERAGTPEERAYLEAIRDAGDAQLRALLEELRAELDAVARFADRDPSGAGSQAEQEAVEAYAALQRKLDALDETQRALLAQLDADRAQVAAQYDEMQRLASAYARGGTGGNAAGAGRRTGVLQALAWLLALAAVGYLADGALNDRLNESIPLATTDAAGAALLTFLKARLDSRPPES</sequence>